<sequence length="228" mass="25223">MEVITLVALGASFLLIALVLLALQSTKRELKSLQESSQKDTPLLLLHEQMEHLREQVRASLEGSTQSVSQQLAQIGGSVTSQLGQVTAHLSERLRESAHLIQKANEVVGERLDRTARAVGDVQGGLARLDEAARRMIEVGQNINSLQQILQPPKLRGGFGETLLENLLARILPREYYMLQHVFRTGATVDAAIRIGDGLVPVDAKFPLENFKKMLFRAHVYSGRKCIL</sequence>
<organism evidence="5 6">
    <name type="scientific">Tectimicrobiota bacterium</name>
    <dbReference type="NCBI Taxonomy" id="2528274"/>
    <lineage>
        <taxon>Bacteria</taxon>
        <taxon>Pseudomonadati</taxon>
        <taxon>Nitrospinota/Tectimicrobiota group</taxon>
        <taxon>Candidatus Tectimicrobiota</taxon>
    </lineage>
</organism>
<dbReference type="Pfam" id="PF02646">
    <property type="entry name" value="RmuC"/>
    <property type="match status" value="1"/>
</dbReference>
<name>A0A932GN39_UNCTE</name>
<accession>A0A932GN39</accession>
<reference evidence="5" key="1">
    <citation type="submission" date="2020-07" db="EMBL/GenBank/DDBJ databases">
        <title>Huge and variable diversity of episymbiotic CPR bacteria and DPANN archaea in groundwater ecosystems.</title>
        <authorList>
            <person name="He C.Y."/>
            <person name="Keren R."/>
            <person name="Whittaker M."/>
            <person name="Farag I.F."/>
            <person name="Doudna J."/>
            <person name="Cate J.H.D."/>
            <person name="Banfield J.F."/>
        </authorList>
    </citation>
    <scope>NUCLEOTIDE SEQUENCE</scope>
    <source>
        <strain evidence="5">NC_groundwater_717_Ag_S-0.2um_59_8</strain>
    </source>
</reference>
<keyword evidence="3" id="KW-0175">Coiled coil</keyword>
<dbReference type="Proteomes" id="UP000741360">
    <property type="component" value="Unassembled WGS sequence"/>
</dbReference>
<comment type="similarity">
    <text evidence="2">Belongs to the RmuC family.</text>
</comment>
<dbReference type="PANTHER" id="PTHR30563">
    <property type="entry name" value="DNA RECOMBINATION PROTEIN RMUC"/>
    <property type="match status" value="1"/>
</dbReference>
<comment type="function">
    <text evidence="1">Involved in DNA recombination.</text>
</comment>
<evidence type="ECO:0000313" key="6">
    <source>
        <dbReference type="Proteomes" id="UP000741360"/>
    </source>
</evidence>
<evidence type="ECO:0000256" key="2">
    <source>
        <dbReference type="ARBA" id="ARBA00009840"/>
    </source>
</evidence>
<proteinExistence type="inferred from homology"/>
<comment type="caution">
    <text evidence="5">The sequence shown here is derived from an EMBL/GenBank/DDBJ whole genome shotgun (WGS) entry which is preliminary data.</text>
</comment>
<dbReference type="InterPro" id="IPR003798">
    <property type="entry name" value="DNA_recombination_RmuC"/>
</dbReference>
<evidence type="ECO:0000256" key="4">
    <source>
        <dbReference type="ARBA" id="ARBA00023172"/>
    </source>
</evidence>
<evidence type="ECO:0000256" key="3">
    <source>
        <dbReference type="ARBA" id="ARBA00023054"/>
    </source>
</evidence>
<dbReference type="EMBL" id="JACPSX010000062">
    <property type="protein sequence ID" value="MBI3014188.1"/>
    <property type="molecule type" value="Genomic_DNA"/>
</dbReference>
<protein>
    <submittedName>
        <fullName evidence="5">DNA recombination protein RmuC</fullName>
    </submittedName>
</protein>
<dbReference type="PANTHER" id="PTHR30563:SF0">
    <property type="entry name" value="DNA RECOMBINATION PROTEIN RMUC"/>
    <property type="match status" value="1"/>
</dbReference>
<keyword evidence="4" id="KW-0233">DNA recombination</keyword>
<evidence type="ECO:0000313" key="5">
    <source>
        <dbReference type="EMBL" id="MBI3014188.1"/>
    </source>
</evidence>
<evidence type="ECO:0000256" key="1">
    <source>
        <dbReference type="ARBA" id="ARBA00003416"/>
    </source>
</evidence>
<gene>
    <name evidence="5" type="primary">rmuC</name>
    <name evidence="5" type="ORF">HYY65_03770</name>
</gene>
<dbReference type="AlphaFoldDB" id="A0A932GN39"/>
<dbReference type="GO" id="GO:0006310">
    <property type="term" value="P:DNA recombination"/>
    <property type="evidence" value="ECO:0007669"/>
    <property type="project" value="UniProtKB-KW"/>
</dbReference>